<protein>
    <submittedName>
        <fullName evidence="1">Uncharacterized protein</fullName>
    </submittedName>
</protein>
<accession>A0A0F9TN39</accession>
<reference evidence="1" key="1">
    <citation type="journal article" date="2015" name="Nature">
        <title>Complex archaea that bridge the gap between prokaryotes and eukaryotes.</title>
        <authorList>
            <person name="Spang A."/>
            <person name="Saw J.H."/>
            <person name="Jorgensen S.L."/>
            <person name="Zaremba-Niedzwiedzka K."/>
            <person name="Martijn J."/>
            <person name="Lind A.E."/>
            <person name="van Eijk R."/>
            <person name="Schleper C."/>
            <person name="Guy L."/>
            <person name="Ettema T.J."/>
        </authorList>
    </citation>
    <scope>NUCLEOTIDE SEQUENCE</scope>
</reference>
<dbReference type="AlphaFoldDB" id="A0A0F9TN39"/>
<proteinExistence type="predicted"/>
<dbReference type="EMBL" id="LAZR01000227">
    <property type="protein sequence ID" value="KKN80694.1"/>
    <property type="molecule type" value="Genomic_DNA"/>
</dbReference>
<organism evidence="1">
    <name type="scientific">marine sediment metagenome</name>
    <dbReference type="NCBI Taxonomy" id="412755"/>
    <lineage>
        <taxon>unclassified sequences</taxon>
        <taxon>metagenomes</taxon>
        <taxon>ecological metagenomes</taxon>
    </lineage>
</organism>
<gene>
    <name evidence="1" type="ORF">LCGC14_0327860</name>
</gene>
<name>A0A0F9TN39_9ZZZZ</name>
<evidence type="ECO:0000313" key="1">
    <source>
        <dbReference type="EMBL" id="KKN80694.1"/>
    </source>
</evidence>
<comment type="caution">
    <text evidence="1">The sequence shown here is derived from an EMBL/GenBank/DDBJ whole genome shotgun (WGS) entry which is preliminary data.</text>
</comment>
<sequence length="61" mass="6809">MEWFVENWPLIVAAWGALHVFASTITALTPTPRDDAALAKLYKFIERVALVVGKAKREAPK</sequence>